<dbReference type="EMBL" id="AP023368">
    <property type="protein sequence ID" value="BCK01444.1"/>
    <property type="molecule type" value="Genomic_DNA"/>
</dbReference>
<reference evidence="2 3" key="2">
    <citation type="submission" date="2020-08" db="EMBL/GenBank/DDBJ databases">
        <authorList>
            <person name="Ueki A."/>
            <person name="Tonouchi A."/>
        </authorList>
    </citation>
    <scope>NUCLEOTIDE SEQUENCE [LARGE SCALE GENOMIC DNA]</scope>
    <source>
        <strain evidence="2 3">CTTW</strain>
    </source>
</reference>
<dbReference type="KEGG" id="acht:bsdcttw_44840"/>
<dbReference type="SMART" id="SM00530">
    <property type="entry name" value="HTH_XRE"/>
    <property type="match status" value="1"/>
</dbReference>
<gene>
    <name evidence="2" type="ORF">bsdcttw_44840</name>
</gene>
<protein>
    <recommendedName>
        <fullName evidence="1">HTH cro/C1-type domain-containing protein</fullName>
    </recommendedName>
</protein>
<proteinExistence type="predicted"/>
<keyword evidence="3" id="KW-1185">Reference proteome</keyword>
<dbReference type="RefSeq" id="WP_185257009.1">
    <property type="nucleotide sequence ID" value="NZ_AP023368.1"/>
</dbReference>
<organism evidence="2 3">
    <name type="scientific">Anaerocolumna chitinilytica</name>
    <dbReference type="NCBI Taxonomy" id="1727145"/>
    <lineage>
        <taxon>Bacteria</taxon>
        <taxon>Bacillati</taxon>
        <taxon>Bacillota</taxon>
        <taxon>Clostridia</taxon>
        <taxon>Lachnospirales</taxon>
        <taxon>Lachnospiraceae</taxon>
        <taxon>Anaerocolumna</taxon>
    </lineage>
</organism>
<dbReference type="Proteomes" id="UP000515703">
    <property type="component" value="Chromosome"/>
</dbReference>
<dbReference type="SUPFAM" id="SSF47413">
    <property type="entry name" value="lambda repressor-like DNA-binding domains"/>
    <property type="match status" value="1"/>
</dbReference>
<name>A0A7M3SA26_9FIRM</name>
<evidence type="ECO:0000313" key="3">
    <source>
        <dbReference type="Proteomes" id="UP000515703"/>
    </source>
</evidence>
<dbReference type="Gene3D" id="1.10.260.40">
    <property type="entry name" value="lambda repressor-like DNA-binding domains"/>
    <property type="match status" value="1"/>
</dbReference>
<reference evidence="2 3" key="1">
    <citation type="submission" date="2020-08" db="EMBL/GenBank/DDBJ databases">
        <title>Draft genome sequencing of an Anaerocolumna strain isolated from anoxic soil subjected to BSD treatment.</title>
        <authorList>
            <person name="Uek A."/>
            <person name="Tonouchi A."/>
        </authorList>
    </citation>
    <scope>NUCLEOTIDE SEQUENCE [LARGE SCALE GENOMIC DNA]</scope>
    <source>
        <strain evidence="2 3">CTTW</strain>
    </source>
</reference>
<sequence>MKNRIKEIRKTVGLNQIEFGAKIGVKGNTIGNYEVGLRNPSDAVIFSICREFNVNEEWLRTGNGEMFIHMDREDELSAWAGSILNPNNDNEFMKKFVHMLSKLKEDDWKVLEKMALLMSEENKEG</sequence>
<evidence type="ECO:0000313" key="2">
    <source>
        <dbReference type="EMBL" id="BCK01444.1"/>
    </source>
</evidence>
<dbReference type="CDD" id="cd00093">
    <property type="entry name" value="HTH_XRE"/>
    <property type="match status" value="1"/>
</dbReference>
<dbReference type="InterPro" id="IPR001387">
    <property type="entry name" value="Cro/C1-type_HTH"/>
</dbReference>
<dbReference type="Pfam" id="PF01381">
    <property type="entry name" value="HTH_3"/>
    <property type="match status" value="1"/>
</dbReference>
<dbReference type="AlphaFoldDB" id="A0A7M3SA26"/>
<feature type="domain" description="HTH cro/C1-type" evidence="1">
    <location>
        <begin position="5"/>
        <end position="59"/>
    </location>
</feature>
<dbReference type="InterPro" id="IPR010982">
    <property type="entry name" value="Lambda_DNA-bd_dom_sf"/>
</dbReference>
<accession>A0A7M3SA26</accession>
<dbReference type="GO" id="GO:0003677">
    <property type="term" value="F:DNA binding"/>
    <property type="evidence" value="ECO:0007669"/>
    <property type="project" value="InterPro"/>
</dbReference>
<dbReference type="PROSITE" id="PS50943">
    <property type="entry name" value="HTH_CROC1"/>
    <property type="match status" value="1"/>
</dbReference>
<evidence type="ECO:0000259" key="1">
    <source>
        <dbReference type="PROSITE" id="PS50943"/>
    </source>
</evidence>